<dbReference type="Gene3D" id="1.10.357.10">
    <property type="entry name" value="Tetracycline Repressor, domain 2"/>
    <property type="match status" value="1"/>
</dbReference>
<evidence type="ECO:0000313" key="6">
    <source>
        <dbReference type="EMBL" id="NGO10592.1"/>
    </source>
</evidence>
<dbReference type="Pfam" id="PF13305">
    <property type="entry name" value="TetR_C_33"/>
    <property type="match status" value="1"/>
</dbReference>
<gene>
    <name evidence="6" type="ORF">G5C60_24100</name>
</gene>
<feature type="domain" description="HTH tetR-type" evidence="5">
    <location>
        <begin position="13"/>
        <end position="73"/>
    </location>
</feature>
<dbReference type="InterPro" id="IPR009057">
    <property type="entry name" value="Homeodomain-like_sf"/>
</dbReference>
<name>A0A6G4V902_9ACTN</name>
<keyword evidence="2 4" id="KW-0238">DNA-binding</keyword>
<dbReference type="PANTHER" id="PTHR30055:SF220">
    <property type="entry name" value="TETR-FAMILY REGULATORY PROTEIN"/>
    <property type="match status" value="1"/>
</dbReference>
<evidence type="ECO:0000259" key="5">
    <source>
        <dbReference type="PROSITE" id="PS50977"/>
    </source>
</evidence>
<keyword evidence="3" id="KW-0804">Transcription</keyword>
<dbReference type="GO" id="GO:0003700">
    <property type="term" value="F:DNA-binding transcription factor activity"/>
    <property type="evidence" value="ECO:0007669"/>
    <property type="project" value="TreeGrafter"/>
</dbReference>
<dbReference type="EMBL" id="JAAKZY010000078">
    <property type="protein sequence ID" value="NGO10592.1"/>
    <property type="molecule type" value="Genomic_DNA"/>
</dbReference>
<dbReference type="Pfam" id="PF00440">
    <property type="entry name" value="TetR_N"/>
    <property type="match status" value="1"/>
</dbReference>
<dbReference type="InterPro" id="IPR025996">
    <property type="entry name" value="MT1864/Rv1816-like_C"/>
</dbReference>
<feature type="DNA-binding region" description="H-T-H motif" evidence="4">
    <location>
        <begin position="36"/>
        <end position="55"/>
    </location>
</feature>
<proteinExistence type="predicted"/>
<dbReference type="PANTHER" id="PTHR30055">
    <property type="entry name" value="HTH-TYPE TRANSCRIPTIONAL REGULATOR RUTR"/>
    <property type="match status" value="1"/>
</dbReference>
<dbReference type="RefSeq" id="WP_165262718.1">
    <property type="nucleotide sequence ID" value="NZ_JAAKZY010000078.1"/>
</dbReference>
<dbReference type="PROSITE" id="PS50977">
    <property type="entry name" value="HTH_TETR_2"/>
    <property type="match status" value="1"/>
</dbReference>
<dbReference type="GO" id="GO:0000976">
    <property type="term" value="F:transcription cis-regulatory region binding"/>
    <property type="evidence" value="ECO:0007669"/>
    <property type="project" value="TreeGrafter"/>
</dbReference>
<protein>
    <submittedName>
        <fullName evidence="6">TetR/AcrR family transcriptional regulator</fullName>
    </submittedName>
</protein>
<reference evidence="6 7" key="1">
    <citation type="submission" date="2020-02" db="EMBL/GenBank/DDBJ databases">
        <title>Whole-genome analyses of novel actinobacteria.</title>
        <authorList>
            <person name="Sahin N."/>
            <person name="Gencbay T."/>
        </authorList>
    </citation>
    <scope>NUCLEOTIDE SEQUENCE [LARGE SCALE GENOMIC DNA]</scope>
    <source>
        <strain evidence="6 7">HC44</strain>
    </source>
</reference>
<keyword evidence="1" id="KW-0805">Transcription regulation</keyword>
<evidence type="ECO:0000256" key="4">
    <source>
        <dbReference type="PROSITE-ProRule" id="PRU00335"/>
    </source>
</evidence>
<dbReference type="SUPFAM" id="SSF48498">
    <property type="entry name" value="Tetracyclin repressor-like, C-terminal domain"/>
    <property type="match status" value="1"/>
</dbReference>
<evidence type="ECO:0000256" key="2">
    <source>
        <dbReference type="ARBA" id="ARBA00023125"/>
    </source>
</evidence>
<dbReference type="InterPro" id="IPR036271">
    <property type="entry name" value="Tet_transcr_reg_TetR-rel_C_sf"/>
</dbReference>
<organism evidence="6 7">
    <name type="scientific">Streptomyces scabichelini</name>
    <dbReference type="NCBI Taxonomy" id="2711217"/>
    <lineage>
        <taxon>Bacteria</taxon>
        <taxon>Bacillati</taxon>
        <taxon>Actinomycetota</taxon>
        <taxon>Actinomycetes</taxon>
        <taxon>Kitasatosporales</taxon>
        <taxon>Streptomycetaceae</taxon>
        <taxon>Streptomyces</taxon>
    </lineage>
</organism>
<evidence type="ECO:0000256" key="3">
    <source>
        <dbReference type="ARBA" id="ARBA00023163"/>
    </source>
</evidence>
<dbReference type="SUPFAM" id="SSF46689">
    <property type="entry name" value="Homeodomain-like"/>
    <property type="match status" value="1"/>
</dbReference>
<dbReference type="InterPro" id="IPR001647">
    <property type="entry name" value="HTH_TetR"/>
</dbReference>
<dbReference type="Proteomes" id="UP000472335">
    <property type="component" value="Unassembled WGS sequence"/>
</dbReference>
<keyword evidence="7" id="KW-1185">Reference proteome</keyword>
<sequence length="211" mass="22534">MPEPAEQRTYHHGNLRTALLDAAERGLQEHGADQLSLRDLAREIGVSHAAPRRHFGDRRGLLDALAEAGFVRLGAALHAALTKTDGERDFPTRVRDAVSAYAHFAVENASLYELMNSSKHHPGTTLVTRAAAAAFGQMIDLIEEGQAHGALEQGDPEEVGIILYATVQGITTMVNSGMIGAERLDGLVNTAVSQFLRGARPLGPQGSPSGR</sequence>
<evidence type="ECO:0000313" key="7">
    <source>
        <dbReference type="Proteomes" id="UP000472335"/>
    </source>
</evidence>
<comment type="caution">
    <text evidence="6">The sequence shown here is derived from an EMBL/GenBank/DDBJ whole genome shotgun (WGS) entry which is preliminary data.</text>
</comment>
<evidence type="ECO:0000256" key="1">
    <source>
        <dbReference type="ARBA" id="ARBA00023015"/>
    </source>
</evidence>
<dbReference type="InterPro" id="IPR050109">
    <property type="entry name" value="HTH-type_TetR-like_transc_reg"/>
</dbReference>
<dbReference type="AlphaFoldDB" id="A0A6G4V902"/>
<accession>A0A6G4V902</accession>